<gene>
    <name evidence="2" type="ORF">GGQ72_001294</name>
</gene>
<dbReference type="RefSeq" id="WP_062552890.1">
    <property type="nucleotide sequence ID" value="NZ_CP049250.1"/>
</dbReference>
<keyword evidence="1" id="KW-0732">Signal</keyword>
<feature type="signal peptide" evidence="1">
    <location>
        <begin position="1"/>
        <end position="22"/>
    </location>
</feature>
<keyword evidence="3" id="KW-1185">Reference proteome</keyword>
<dbReference type="AlphaFoldDB" id="A0A7W6PP81"/>
<evidence type="ECO:0000256" key="1">
    <source>
        <dbReference type="SAM" id="SignalP"/>
    </source>
</evidence>
<protein>
    <recommendedName>
        <fullName evidence="4">DUF930 domain-containing protein</fullName>
    </recommendedName>
</protein>
<evidence type="ECO:0008006" key="4">
    <source>
        <dbReference type="Google" id="ProtNLM"/>
    </source>
</evidence>
<name>A0A7W6PP81_9HYPH</name>
<sequence>MIKTMTAAALVLTGAAVLPAYALDDSIIRQLDRLTPEERREQRCDIEAMSRIAKQGEGYKPDKVIAYTFADTEETEGLLRAPGAVFRSAGDWYRLKYKCKTAEDGLTIQSFDYKVGSKVPREEWGEYYLYN</sequence>
<dbReference type="Proteomes" id="UP000519897">
    <property type="component" value="Unassembled WGS sequence"/>
</dbReference>
<evidence type="ECO:0000313" key="3">
    <source>
        <dbReference type="Proteomes" id="UP000519897"/>
    </source>
</evidence>
<proteinExistence type="predicted"/>
<feature type="chain" id="PRO_5031522552" description="DUF930 domain-containing protein" evidence="1">
    <location>
        <begin position="23"/>
        <end position="131"/>
    </location>
</feature>
<reference evidence="2 3" key="1">
    <citation type="submission" date="2020-08" db="EMBL/GenBank/DDBJ databases">
        <title>Genomic Encyclopedia of Type Strains, Phase IV (KMG-IV): sequencing the most valuable type-strain genomes for metagenomic binning, comparative biology and taxonomic classification.</title>
        <authorList>
            <person name="Goeker M."/>
        </authorList>
    </citation>
    <scope>NUCLEOTIDE SEQUENCE [LARGE SCALE GENOMIC DNA]</scope>
    <source>
        <strain evidence="2 3">DSM 29514</strain>
    </source>
</reference>
<comment type="caution">
    <text evidence="2">The sequence shown here is derived from an EMBL/GenBank/DDBJ whole genome shotgun (WGS) entry which is preliminary data.</text>
</comment>
<accession>A0A7W6PP81</accession>
<dbReference type="Pfam" id="PF06059">
    <property type="entry name" value="DUF930"/>
    <property type="match status" value="1"/>
</dbReference>
<evidence type="ECO:0000313" key="2">
    <source>
        <dbReference type="EMBL" id="MBB4142795.1"/>
    </source>
</evidence>
<dbReference type="EMBL" id="JACIEC010000001">
    <property type="protein sequence ID" value="MBB4142795.1"/>
    <property type="molecule type" value="Genomic_DNA"/>
</dbReference>
<organism evidence="2 3">
    <name type="scientific">Rhizobium rhizoryzae</name>
    <dbReference type="NCBI Taxonomy" id="451876"/>
    <lineage>
        <taxon>Bacteria</taxon>
        <taxon>Pseudomonadati</taxon>
        <taxon>Pseudomonadota</taxon>
        <taxon>Alphaproteobacteria</taxon>
        <taxon>Hyphomicrobiales</taxon>
        <taxon>Rhizobiaceae</taxon>
        <taxon>Rhizobium/Agrobacterium group</taxon>
        <taxon>Rhizobium</taxon>
    </lineage>
</organism>
<dbReference type="InterPro" id="IPR009273">
    <property type="entry name" value="DUF930"/>
</dbReference>